<evidence type="ECO:0008006" key="3">
    <source>
        <dbReference type="Google" id="ProtNLM"/>
    </source>
</evidence>
<protein>
    <recommendedName>
        <fullName evidence="3">Transcriptional regulator</fullName>
    </recommendedName>
</protein>
<evidence type="ECO:0000313" key="2">
    <source>
        <dbReference type="Proteomes" id="UP000199064"/>
    </source>
</evidence>
<name>A0A1H4ITG5_9HYPH</name>
<dbReference type="EMBL" id="FNSL01000001">
    <property type="protein sequence ID" value="SEB36936.1"/>
    <property type="molecule type" value="Genomic_DNA"/>
</dbReference>
<accession>A0A1H4ITG5</accession>
<reference evidence="2" key="1">
    <citation type="submission" date="2016-10" db="EMBL/GenBank/DDBJ databases">
        <authorList>
            <person name="Varghese N."/>
            <person name="Submissions S."/>
        </authorList>
    </citation>
    <scope>NUCLEOTIDE SEQUENCE [LARGE SCALE GENOMIC DNA]</scope>
    <source>
        <strain evidence="2">ES.061</strain>
    </source>
</reference>
<sequence>MNESEERAVTIITGRVWREKGEESEGVHIMLLAPDDDTAVRLALEALAREGYAEAELDRIGDMEGEPDEEPHLSAWQGALEGEIAIVTFDEPI</sequence>
<evidence type="ECO:0000313" key="1">
    <source>
        <dbReference type="EMBL" id="SEB36936.1"/>
    </source>
</evidence>
<organism evidence="1 2">
    <name type="scientific">Nitratireductor aquibiodomus</name>
    <dbReference type="NCBI Taxonomy" id="204799"/>
    <lineage>
        <taxon>Bacteria</taxon>
        <taxon>Pseudomonadati</taxon>
        <taxon>Pseudomonadota</taxon>
        <taxon>Alphaproteobacteria</taxon>
        <taxon>Hyphomicrobiales</taxon>
        <taxon>Phyllobacteriaceae</taxon>
        <taxon>Nitratireductor</taxon>
    </lineage>
</organism>
<gene>
    <name evidence="1" type="ORF">SAMN05216452_0488</name>
</gene>
<dbReference type="Proteomes" id="UP000199064">
    <property type="component" value="Unassembled WGS sequence"/>
</dbReference>
<proteinExistence type="predicted"/>
<dbReference type="AlphaFoldDB" id="A0A1H4ITG5"/>
<dbReference type="RefSeq" id="WP_007010615.1">
    <property type="nucleotide sequence ID" value="NZ_FNSL01000001.1"/>
</dbReference>
<keyword evidence="2" id="KW-1185">Reference proteome</keyword>